<comment type="caution">
    <text evidence="4">The sequence shown here is derived from an EMBL/GenBank/DDBJ whole genome shotgun (WGS) entry which is preliminary data.</text>
</comment>
<protein>
    <submittedName>
        <fullName evidence="4">AraC family transcriptional regulator</fullName>
    </submittedName>
</protein>
<evidence type="ECO:0000259" key="3">
    <source>
        <dbReference type="PROSITE" id="PS01124"/>
    </source>
</evidence>
<dbReference type="Pfam" id="PF12833">
    <property type="entry name" value="HTH_18"/>
    <property type="match status" value="1"/>
</dbReference>
<reference evidence="4 5" key="2">
    <citation type="submission" date="2020-03" db="EMBL/GenBank/DDBJ databases">
        <title>Devosia chinhatensis sp. nov., isolated from a hexachlorocyclohexane (HCH) dump site in India.</title>
        <authorList>
            <person name="Kumar M."/>
            <person name="Lal R."/>
        </authorList>
    </citation>
    <scope>NUCLEOTIDE SEQUENCE [LARGE SCALE GENOMIC DNA]</scope>
    <source>
        <strain evidence="4 5">H239</strain>
    </source>
</reference>
<evidence type="ECO:0000313" key="4">
    <source>
        <dbReference type="EMBL" id="NGP18579.1"/>
    </source>
</evidence>
<reference evidence="4 5" key="1">
    <citation type="submission" date="2020-02" db="EMBL/GenBank/DDBJ databases">
        <authorList>
            <person name="Khan S.A."/>
            <person name="Jeon C.O."/>
            <person name="Chun B.H."/>
        </authorList>
    </citation>
    <scope>NUCLEOTIDE SEQUENCE [LARGE SCALE GENOMIC DNA]</scope>
    <source>
        <strain evidence="4 5">H239</strain>
    </source>
</reference>
<dbReference type="GO" id="GO:0043565">
    <property type="term" value="F:sequence-specific DNA binding"/>
    <property type="evidence" value="ECO:0007669"/>
    <property type="project" value="InterPro"/>
</dbReference>
<dbReference type="AlphaFoldDB" id="A0A6M1SFD9"/>
<dbReference type="PROSITE" id="PS01124">
    <property type="entry name" value="HTH_ARAC_FAMILY_2"/>
    <property type="match status" value="1"/>
</dbReference>
<organism evidence="4 5">
    <name type="scientific">Devosia aurantiaca</name>
    <dbReference type="NCBI Taxonomy" id="2714858"/>
    <lineage>
        <taxon>Bacteria</taxon>
        <taxon>Pseudomonadati</taxon>
        <taxon>Pseudomonadota</taxon>
        <taxon>Alphaproteobacteria</taxon>
        <taxon>Hyphomicrobiales</taxon>
        <taxon>Devosiaceae</taxon>
        <taxon>Devosia</taxon>
    </lineage>
</organism>
<evidence type="ECO:0000256" key="2">
    <source>
        <dbReference type="ARBA" id="ARBA00023163"/>
    </source>
</evidence>
<dbReference type="GO" id="GO:0003700">
    <property type="term" value="F:DNA-binding transcription factor activity"/>
    <property type="evidence" value="ECO:0007669"/>
    <property type="project" value="InterPro"/>
</dbReference>
<proteinExistence type="predicted"/>
<dbReference type="InterPro" id="IPR009057">
    <property type="entry name" value="Homeodomain-like_sf"/>
</dbReference>
<dbReference type="InterPro" id="IPR018060">
    <property type="entry name" value="HTH_AraC"/>
</dbReference>
<keyword evidence="2" id="KW-0804">Transcription</keyword>
<dbReference type="Pfam" id="PF06719">
    <property type="entry name" value="AraC_N"/>
    <property type="match status" value="1"/>
</dbReference>
<sequence>MTDLADIKSMALRHAGPHSTALPRLSIFQIDRSTRLRALIYDPIVCLVLQGAKRTIIGNQVLEYTAGHSMIVAAEVAAMGQVCEASTDEPYLALNLFIDPAVIAALILEMSGMPDPPTDTGFGVSKAGPQLLEAWGRFVGLLDRPEEIAVMAHHFEHELMFRLLMGPQGALLRQIASSDGRLAHIRRSMAWIRDHYAEHLSIDAMATVAGMSVSVFHRRFKAVTGQSPLQYQKHIRLHEARRRLVSDQAEAANVGFSVGYESASQFSREYKRLFGAPPRRDAETIQTIVETGL</sequence>
<dbReference type="EMBL" id="JAALFG010000003">
    <property type="protein sequence ID" value="NGP18579.1"/>
    <property type="molecule type" value="Genomic_DNA"/>
</dbReference>
<dbReference type="SUPFAM" id="SSF46689">
    <property type="entry name" value="Homeodomain-like"/>
    <property type="match status" value="2"/>
</dbReference>
<keyword evidence="5" id="KW-1185">Reference proteome</keyword>
<accession>A0A6M1SFD9</accession>
<name>A0A6M1SFD9_9HYPH</name>
<dbReference type="PANTHER" id="PTHR43436">
    <property type="entry name" value="ARAC-FAMILY TRANSCRIPTIONAL REGULATOR"/>
    <property type="match status" value="1"/>
</dbReference>
<dbReference type="InterPro" id="IPR009594">
    <property type="entry name" value="Tscrpt_reg_HTH_AraC_N"/>
</dbReference>
<dbReference type="Gene3D" id="1.10.10.60">
    <property type="entry name" value="Homeodomain-like"/>
    <property type="match status" value="2"/>
</dbReference>
<dbReference type="PANTHER" id="PTHR43436:SF1">
    <property type="entry name" value="TRANSCRIPTIONAL REGULATORY PROTEIN"/>
    <property type="match status" value="1"/>
</dbReference>
<feature type="domain" description="HTH araC/xylS-type" evidence="3">
    <location>
        <begin position="186"/>
        <end position="284"/>
    </location>
</feature>
<dbReference type="RefSeq" id="WP_164534841.1">
    <property type="nucleotide sequence ID" value="NZ_JAALFG010000003.1"/>
</dbReference>
<evidence type="ECO:0000313" key="5">
    <source>
        <dbReference type="Proteomes" id="UP000474802"/>
    </source>
</evidence>
<evidence type="ECO:0000256" key="1">
    <source>
        <dbReference type="ARBA" id="ARBA00023015"/>
    </source>
</evidence>
<keyword evidence="1" id="KW-0805">Transcription regulation</keyword>
<gene>
    <name evidence="4" type="ORF">G5575_13790</name>
</gene>
<dbReference type="Proteomes" id="UP000474802">
    <property type="component" value="Unassembled WGS sequence"/>
</dbReference>
<dbReference type="SMART" id="SM00342">
    <property type="entry name" value="HTH_ARAC"/>
    <property type="match status" value="1"/>
</dbReference>